<evidence type="ECO:0000313" key="9">
    <source>
        <dbReference type="EMBL" id="AXZ96466.1"/>
    </source>
</evidence>
<keyword evidence="1 5" id="KW-0479">Metal-binding</keyword>
<proteinExistence type="evidence at transcript level"/>
<evidence type="ECO:0000256" key="4">
    <source>
        <dbReference type="ARBA" id="ARBA00022833"/>
    </source>
</evidence>
<keyword evidence="3 5" id="KW-0863">Zinc-finger</keyword>
<dbReference type="Pfam" id="PF01556">
    <property type="entry name" value="DnaJ_C"/>
    <property type="match status" value="1"/>
</dbReference>
<evidence type="ECO:0000256" key="1">
    <source>
        <dbReference type="ARBA" id="ARBA00022723"/>
    </source>
</evidence>
<dbReference type="PRINTS" id="PR00625">
    <property type="entry name" value="JDOMAIN"/>
</dbReference>
<dbReference type="PROSITE" id="PS50076">
    <property type="entry name" value="DNAJ_2"/>
    <property type="match status" value="1"/>
</dbReference>
<sequence length="401" mass="44718">MVKETKFYDILGVKPNVTNDELKRAYKKLALKYHPDKNPNEGEKFKLIAAAYETLSDPEKRRIYDQGGEQALKEGGAGGGGFHNPFDIFEMFFGGGGGGRRRANRGRDKVHAVGVSLEELYNGSVRKMALKKRVICQTCDGKGGKNVSTCRRCKGRGAVMRVIQLGPGMIQQSQSVCDDCRGQGESCAPEDRCKNCGGEKTVQERKVLEVHIDKGMDVGQKIPFIGEGDQEPGIEPGDIIFVIDEKEHETFTRKGLNLIMKMEISLTEALCGFQRPIRTLDGRTLVITQMPGDVVKHGDIKCIMNEGMPMYKNPFEKGKLIVQFAVKFPDKVDPGIAGKLEHLLPKREEVMITEDAEEVIMEDLDLESEQRRQMRYEDDEDGERHYMGGDGHPQGVSCQTS</sequence>
<dbReference type="AlphaFoldDB" id="A0A3S7SIV6"/>
<dbReference type="EMBL" id="MF542319">
    <property type="protein sequence ID" value="AXZ96466.1"/>
    <property type="molecule type" value="mRNA"/>
</dbReference>
<evidence type="ECO:0000256" key="5">
    <source>
        <dbReference type="PROSITE-ProRule" id="PRU00546"/>
    </source>
</evidence>
<dbReference type="FunFam" id="2.10.230.10:FF:000001">
    <property type="entry name" value="DnaJ subfamily A member 2"/>
    <property type="match status" value="1"/>
</dbReference>
<dbReference type="GO" id="GO:0006457">
    <property type="term" value="P:protein folding"/>
    <property type="evidence" value="ECO:0007669"/>
    <property type="project" value="InterPro"/>
</dbReference>
<dbReference type="GO" id="GO:0008270">
    <property type="term" value="F:zinc ion binding"/>
    <property type="evidence" value="ECO:0007669"/>
    <property type="project" value="UniProtKB-KW"/>
</dbReference>
<dbReference type="InterPro" id="IPR001305">
    <property type="entry name" value="HSP_DnaJ_Cys-rich_dom"/>
</dbReference>
<dbReference type="GO" id="GO:0009408">
    <property type="term" value="P:response to heat"/>
    <property type="evidence" value="ECO:0007669"/>
    <property type="project" value="InterPro"/>
</dbReference>
<dbReference type="FunFam" id="1.10.287.110:FF:000014">
    <property type="entry name" value="dnaJ homolog subfamily A member 1"/>
    <property type="match status" value="1"/>
</dbReference>
<dbReference type="GO" id="GO:0005524">
    <property type="term" value="F:ATP binding"/>
    <property type="evidence" value="ECO:0007669"/>
    <property type="project" value="InterPro"/>
</dbReference>
<dbReference type="PANTHER" id="PTHR43888">
    <property type="entry name" value="DNAJ-LIKE-2, ISOFORM A-RELATED"/>
    <property type="match status" value="1"/>
</dbReference>
<dbReference type="SUPFAM" id="SSF49493">
    <property type="entry name" value="HSP40/DnaJ peptide-binding domain"/>
    <property type="match status" value="2"/>
</dbReference>
<dbReference type="InterPro" id="IPR002939">
    <property type="entry name" value="DnaJ_C"/>
</dbReference>
<feature type="region of interest" description="Disordered" evidence="6">
    <location>
        <begin position="368"/>
        <end position="401"/>
    </location>
</feature>
<dbReference type="Gene3D" id="1.10.287.110">
    <property type="entry name" value="DnaJ domain"/>
    <property type="match status" value="1"/>
</dbReference>
<dbReference type="Pfam" id="PF00226">
    <property type="entry name" value="DnaJ"/>
    <property type="match status" value="1"/>
</dbReference>
<dbReference type="InterPro" id="IPR008971">
    <property type="entry name" value="HSP40/DnaJ_pept-bd"/>
</dbReference>
<dbReference type="CDD" id="cd10747">
    <property type="entry name" value="DnaJ_C"/>
    <property type="match status" value="1"/>
</dbReference>
<evidence type="ECO:0000256" key="6">
    <source>
        <dbReference type="SAM" id="MobiDB-lite"/>
    </source>
</evidence>
<dbReference type="SUPFAM" id="SSF46565">
    <property type="entry name" value="Chaperone J-domain"/>
    <property type="match status" value="1"/>
</dbReference>
<dbReference type="PROSITE" id="PS51188">
    <property type="entry name" value="ZF_CR"/>
    <property type="match status" value="1"/>
</dbReference>
<dbReference type="GO" id="GO:0030544">
    <property type="term" value="F:Hsp70 protein binding"/>
    <property type="evidence" value="ECO:0007669"/>
    <property type="project" value="InterPro"/>
</dbReference>
<dbReference type="InterPro" id="IPR018253">
    <property type="entry name" value="DnaJ_domain_CS"/>
</dbReference>
<dbReference type="CDD" id="cd06257">
    <property type="entry name" value="DnaJ"/>
    <property type="match status" value="1"/>
</dbReference>
<dbReference type="Gene3D" id="2.10.230.10">
    <property type="entry name" value="Heat shock protein DnaJ, cysteine-rich domain"/>
    <property type="match status" value="1"/>
</dbReference>
<keyword evidence="2" id="KW-0677">Repeat</keyword>
<feature type="compositionally biased region" description="Basic and acidic residues" evidence="6">
    <location>
        <begin position="368"/>
        <end position="387"/>
    </location>
</feature>
<dbReference type="Gene3D" id="2.60.260.20">
    <property type="entry name" value="Urease metallochaperone UreE, N-terminal domain"/>
    <property type="match status" value="2"/>
</dbReference>
<evidence type="ECO:0000259" key="7">
    <source>
        <dbReference type="PROSITE" id="PS50076"/>
    </source>
</evidence>
<evidence type="ECO:0000256" key="3">
    <source>
        <dbReference type="ARBA" id="ARBA00022771"/>
    </source>
</evidence>
<dbReference type="FunFam" id="2.60.260.20:FF:000003">
    <property type="entry name" value="DnaJ subfamily A member 2"/>
    <property type="match status" value="1"/>
</dbReference>
<dbReference type="CDD" id="cd10719">
    <property type="entry name" value="DnaJ_zf"/>
    <property type="match status" value="1"/>
</dbReference>
<dbReference type="HAMAP" id="MF_01152">
    <property type="entry name" value="DnaJ"/>
    <property type="match status" value="1"/>
</dbReference>
<feature type="domain" description="CR-type" evidence="8">
    <location>
        <begin position="123"/>
        <end position="205"/>
    </location>
</feature>
<accession>A0A3S7SIV6</accession>
<organism evidence="9">
    <name type="scientific">Neoseiulus barkeri</name>
    <dbReference type="NCBI Taxonomy" id="573039"/>
    <lineage>
        <taxon>Eukaryota</taxon>
        <taxon>Metazoa</taxon>
        <taxon>Ecdysozoa</taxon>
        <taxon>Arthropoda</taxon>
        <taxon>Chelicerata</taxon>
        <taxon>Arachnida</taxon>
        <taxon>Acari</taxon>
        <taxon>Parasitiformes</taxon>
        <taxon>Mesostigmata</taxon>
        <taxon>Gamasina</taxon>
        <taxon>Phytoseioidea</taxon>
        <taxon>Phytoseiidae</taxon>
        <taxon>Amblyseiinae</taxon>
        <taxon>Neoseiulus</taxon>
    </lineage>
</organism>
<evidence type="ECO:0000259" key="8">
    <source>
        <dbReference type="PROSITE" id="PS51188"/>
    </source>
</evidence>
<evidence type="ECO:0000256" key="2">
    <source>
        <dbReference type="ARBA" id="ARBA00022737"/>
    </source>
</evidence>
<dbReference type="Pfam" id="PF00684">
    <property type="entry name" value="DnaJ_CXXCXGXG"/>
    <property type="match status" value="1"/>
</dbReference>
<dbReference type="SUPFAM" id="SSF57938">
    <property type="entry name" value="DnaJ/Hsp40 cysteine-rich domain"/>
    <property type="match status" value="1"/>
</dbReference>
<dbReference type="GO" id="GO:0051082">
    <property type="term" value="F:unfolded protein binding"/>
    <property type="evidence" value="ECO:0007669"/>
    <property type="project" value="InterPro"/>
</dbReference>
<feature type="domain" description="J" evidence="7">
    <location>
        <begin position="6"/>
        <end position="68"/>
    </location>
</feature>
<reference evidence="9" key="1">
    <citation type="submission" date="2017-07" db="EMBL/GenBank/DDBJ databases">
        <authorList>
            <person name="Xu Y.J."/>
        </authorList>
    </citation>
    <scope>NUCLEOTIDE SEQUENCE</scope>
</reference>
<name>A0A3S7SIV6_9ACAR</name>
<protein>
    <submittedName>
        <fullName evidence="9">Heat shock protein 40</fullName>
    </submittedName>
</protein>
<dbReference type="InterPro" id="IPR036869">
    <property type="entry name" value="J_dom_sf"/>
</dbReference>
<dbReference type="InterPro" id="IPR001623">
    <property type="entry name" value="DnaJ_domain"/>
</dbReference>
<dbReference type="InterPro" id="IPR044713">
    <property type="entry name" value="DNJA1/2-like"/>
</dbReference>
<feature type="zinc finger region" description="CR-type" evidence="5">
    <location>
        <begin position="123"/>
        <end position="205"/>
    </location>
</feature>
<dbReference type="InterPro" id="IPR036410">
    <property type="entry name" value="HSP_DnaJ_Cys-rich_dom_sf"/>
</dbReference>
<dbReference type="InterPro" id="IPR012724">
    <property type="entry name" value="DnaJ"/>
</dbReference>
<keyword evidence="9" id="KW-0346">Stress response</keyword>
<dbReference type="SMART" id="SM00271">
    <property type="entry name" value="DnaJ"/>
    <property type="match status" value="1"/>
</dbReference>
<keyword evidence="4 5" id="KW-0862">Zinc</keyword>
<dbReference type="PROSITE" id="PS00636">
    <property type="entry name" value="DNAJ_1"/>
    <property type="match status" value="1"/>
</dbReference>